<dbReference type="AlphaFoldDB" id="A0AAD1XTE6"/>
<protein>
    <submittedName>
        <fullName evidence="1">Uncharacterized protein</fullName>
    </submittedName>
</protein>
<accession>A0AAD1XTE6</accession>
<keyword evidence="2" id="KW-1185">Reference proteome</keyword>
<dbReference type="EMBL" id="CAMPGE010020525">
    <property type="protein sequence ID" value="CAI2378761.1"/>
    <property type="molecule type" value="Genomic_DNA"/>
</dbReference>
<dbReference type="Proteomes" id="UP001295684">
    <property type="component" value="Unassembled WGS sequence"/>
</dbReference>
<sequence length="255" mass="29796">MGAAAVAIAGFAYYLLSSSEVEEEEIQEEFPERLTMEKIEAMLSEDIAQIKKISKKDAKGLTQEFLLEIFRVLKKYVTLVQSLDEEERFERRIQLLKEGKEQEYYQVKEEANRENNFKINKVTTNLYKELDFTDLEYATGVQKNAYDPDFAKKCEKIDKTVIDEIKEFQSEVEIPEDLTIEKAKEIRKNVQEETKKDSLRMYSRIDLREKSLSLMIWSILSTGSRIMKYWKPSINTSCSLDVSPCLFSKMAKINQ</sequence>
<gene>
    <name evidence="1" type="ORF">ECRASSUSDP1_LOCUS20161</name>
</gene>
<organism evidence="1 2">
    <name type="scientific">Euplotes crassus</name>
    <dbReference type="NCBI Taxonomy" id="5936"/>
    <lineage>
        <taxon>Eukaryota</taxon>
        <taxon>Sar</taxon>
        <taxon>Alveolata</taxon>
        <taxon>Ciliophora</taxon>
        <taxon>Intramacronucleata</taxon>
        <taxon>Spirotrichea</taxon>
        <taxon>Hypotrichia</taxon>
        <taxon>Euplotida</taxon>
        <taxon>Euplotidae</taxon>
        <taxon>Moneuplotes</taxon>
    </lineage>
</organism>
<reference evidence="1" key="1">
    <citation type="submission" date="2023-07" db="EMBL/GenBank/DDBJ databases">
        <authorList>
            <consortium name="AG Swart"/>
            <person name="Singh M."/>
            <person name="Singh A."/>
            <person name="Seah K."/>
            <person name="Emmerich C."/>
        </authorList>
    </citation>
    <scope>NUCLEOTIDE SEQUENCE</scope>
    <source>
        <strain evidence="1">DP1</strain>
    </source>
</reference>
<evidence type="ECO:0000313" key="1">
    <source>
        <dbReference type="EMBL" id="CAI2378761.1"/>
    </source>
</evidence>
<name>A0AAD1XTE6_EUPCR</name>
<evidence type="ECO:0000313" key="2">
    <source>
        <dbReference type="Proteomes" id="UP001295684"/>
    </source>
</evidence>
<comment type="caution">
    <text evidence="1">The sequence shown here is derived from an EMBL/GenBank/DDBJ whole genome shotgun (WGS) entry which is preliminary data.</text>
</comment>
<proteinExistence type="predicted"/>